<keyword evidence="7" id="KW-1185">Reference proteome</keyword>
<dbReference type="Gene3D" id="6.10.250.690">
    <property type="match status" value="1"/>
</dbReference>
<dbReference type="SMART" id="SM00448">
    <property type="entry name" value="REC"/>
    <property type="match status" value="2"/>
</dbReference>
<sequence length="458" mass="49629">MTARVLVVDDIPANLRLLEAKLRAEYFEVALAASGPEALALTAAWSPDIVLLDVMMPGMDGYEVCRRLKSQDSTAHIPIVMVTALTEQSERVRGLEAGADDFISKPVDTVLLFARLRALLRMKQVLDAWRVRTETAQQLGFDSPGAPAEDFQGARLLFAGGQPDEVQAVATALAADGMVLDHAADEPTAWDQLQDSLHDLALLSVPLPGGDPLRLASRLRAHGDSRELPLVLLADEDQRQVVLRAFDLGVSDHVMRPIDAPELRARVRNQLRRRRYQELLRETLDRSLELAVTDALTGLRNRRYVRRHLESLLRTGATAAVLVIDVDRFKPLNDRYGHAAGDLALKEVAARLREHLRAVDVVARYGGEEFLVVMAGAAEEEAGAAAERLRAAMADVPVVAGPGITVTVTVSIGMAIARGQAAADGLIGAADAALYRAKGNGRNRVEVATAEDWGGQPE</sequence>
<reference evidence="6 7" key="1">
    <citation type="submission" date="2021-07" db="EMBL/GenBank/DDBJ databases">
        <authorList>
            <person name="So Y."/>
        </authorList>
    </citation>
    <scope>NUCLEOTIDE SEQUENCE [LARGE SCALE GENOMIC DNA]</scope>
    <source>
        <strain evidence="6 7">HJA6</strain>
    </source>
</reference>
<dbReference type="InterPro" id="IPR050469">
    <property type="entry name" value="Diguanylate_Cyclase"/>
</dbReference>
<dbReference type="PROSITE" id="PS50110">
    <property type="entry name" value="RESPONSE_REGULATORY"/>
    <property type="match status" value="2"/>
</dbReference>
<dbReference type="CDD" id="cd01949">
    <property type="entry name" value="GGDEF"/>
    <property type="match status" value="1"/>
</dbReference>
<dbReference type="PANTHER" id="PTHR45138">
    <property type="entry name" value="REGULATORY COMPONENTS OF SENSORY TRANSDUCTION SYSTEM"/>
    <property type="match status" value="1"/>
</dbReference>
<feature type="modified residue" description="4-aspartylphosphate" evidence="3">
    <location>
        <position position="53"/>
    </location>
</feature>
<dbReference type="EC" id="2.7.7.65" evidence="1"/>
<dbReference type="InterPro" id="IPR029787">
    <property type="entry name" value="Nucleotide_cyclase"/>
</dbReference>
<accession>A0ABS7A6K2</accession>
<dbReference type="Pfam" id="PF00990">
    <property type="entry name" value="GGDEF"/>
    <property type="match status" value="1"/>
</dbReference>
<dbReference type="Pfam" id="PF00072">
    <property type="entry name" value="Response_reg"/>
    <property type="match status" value="2"/>
</dbReference>
<dbReference type="InterPro" id="IPR001789">
    <property type="entry name" value="Sig_transdc_resp-reg_receiver"/>
</dbReference>
<feature type="domain" description="Response regulatory" evidence="4">
    <location>
        <begin position="155"/>
        <end position="271"/>
    </location>
</feature>
<feature type="domain" description="GGDEF" evidence="5">
    <location>
        <begin position="317"/>
        <end position="450"/>
    </location>
</feature>
<dbReference type="SUPFAM" id="SSF52172">
    <property type="entry name" value="CheY-like"/>
    <property type="match status" value="2"/>
</dbReference>
<organism evidence="6 7">
    <name type="scientific">Roseomonas alba</name>
    <dbReference type="NCBI Taxonomy" id="2846776"/>
    <lineage>
        <taxon>Bacteria</taxon>
        <taxon>Pseudomonadati</taxon>
        <taxon>Pseudomonadota</taxon>
        <taxon>Alphaproteobacteria</taxon>
        <taxon>Acetobacterales</taxon>
        <taxon>Roseomonadaceae</taxon>
        <taxon>Roseomonas</taxon>
    </lineage>
</organism>
<dbReference type="EMBL" id="JAHYBZ010000002">
    <property type="protein sequence ID" value="MBW6397933.1"/>
    <property type="molecule type" value="Genomic_DNA"/>
</dbReference>
<dbReference type="RefSeq" id="WP_219762503.1">
    <property type="nucleotide sequence ID" value="NZ_JAHYBZ010000002.1"/>
</dbReference>
<evidence type="ECO:0000256" key="1">
    <source>
        <dbReference type="ARBA" id="ARBA00012528"/>
    </source>
</evidence>
<dbReference type="InterPro" id="IPR043128">
    <property type="entry name" value="Rev_trsase/Diguanyl_cyclase"/>
</dbReference>
<dbReference type="PROSITE" id="PS50887">
    <property type="entry name" value="GGDEF"/>
    <property type="match status" value="1"/>
</dbReference>
<name>A0ABS7A6K2_9PROT</name>
<dbReference type="SUPFAM" id="SSF55073">
    <property type="entry name" value="Nucleotide cyclase"/>
    <property type="match status" value="1"/>
</dbReference>
<dbReference type="NCBIfam" id="TIGR00254">
    <property type="entry name" value="GGDEF"/>
    <property type="match status" value="1"/>
</dbReference>
<dbReference type="Gene3D" id="3.30.70.270">
    <property type="match status" value="1"/>
</dbReference>
<evidence type="ECO:0000259" key="4">
    <source>
        <dbReference type="PROSITE" id="PS50110"/>
    </source>
</evidence>
<evidence type="ECO:0000256" key="3">
    <source>
        <dbReference type="PROSITE-ProRule" id="PRU00169"/>
    </source>
</evidence>
<dbReference type="Proteomes" id="UP001196565">
    <property type="component" value="Unassembled WGS sequence"/>
</dbReference>
<evidence type="ECO:0000256" key="2">
    <source>
        <dbReference type="ARBA" id="ARBA00034247"/>
    </source>
</evidence>
<evidence type="ECO:0000259" key="5">
    <source>
        <dbReference type="PROSITE" id="PS50887"/>
    </source>
</evidence>
<feature type="domain" description="Response regulatory" evidence="4">
    <location>
        <begin position="4"/>
        <end position="120"/>
    </location>
</feature>
<comment type="caution">
    <text evidence="6">The sequence shown here is derived from an EMBL/GenBank/DDBJ whole genome shotgun (WGS) entry which is preliminary data.</text>
</comment>
<evidence type="ECO:0000313" key="7">
    <source>
        <dbReference type="Proteomes" id="UP001196565"/>
    </source>
</evidence>
<comment type="caution">
    <text evidence="3">Lacks conserved residue(s) required for the propagation of feature annotation.</text>
</comment>
<dbReference type="CDD" id="cd17538">
    <property type="entry name" value="REC_D1_PleD-like"/>
    <property type="match status" value="1"/>
</dbReference>
<dbReference type="Gene3D" id="3.40.50.2300">
    <property type="match status" value="1"/>
</dbReference>
<dbReference type="NCBIfam" id="NF007135">
    <property type="entry name" value="PRK09581.1"/>
    <property type="match status" value="1"/>
</dbReference>
<evidence type="ECO:0000313" key="6">
    <source>
        <dbReference type="EMBL" id="MBW6397933.1"/>
    </source>
</evidence>
<dbReference type="InterPro" id="IPR011006">
    <property type="entry name" value="CheY-like_superfamily"/>
</dbReference>
<protein>
    <recommendedName>
        <fullName evidence="1">diguanylate cyclase</fullName>
        <ecNumber evidence="1">2.7.7.65</ecNumber>
    </recommendedName>
</protein>
<dbReference type="InterPro" id="IPR000160">
    <property type="entry name" value="GGDEF_dom"/>
</dbReference>
<dbReference type="PANTHER" id="PTHR45138:SF9">
    <property type="entry name" value="DIGUANYLATE CYCLASE DGCM-RELATED"/>
    <property type="match status" value="1"/>
</dbReference>
<keyword evidence="3" id="KW-0597">Phosphoprotein</keyword>
<comment type="catalytic activity">
    <reaction evidence="2">
        <text>2 GTP = 3',3'-c-di-GMP + 2 diphosphate</text>
        <dbReference type="Rhea" id="RHEA:24898"/>
        <dbReference type="ChEBI" id="CHEBI:33019"/>
        <dbReference type="ChEBI" id="CHEBI:37565"/>
        <dbReference type="ChEBI" id="CHEBI:58805"/>
        <dbReference type="EC" id="2.7.7.65"/>
    </reaction>
</comment>
<dbReference type="SMART" id="SM00267">
    <property type="entry name" value="GGDEF"/>
    <property type="match status" value="1"/>
</dbReference>
<proteinExistence type="predicted"/>
<gene>
    <name evidence="6" type="ORF">KPL78_08760</name>
</gene>